<dbReference type="OrthoDB" id="2014201at2759"/>
<evidence type="ECO:0000313" key="3">
    <source>
        <dbReference type="Proteomes" id="UP000813824"/>
    </source>
</evidence>
<dbReference type="Proteomes" id="UP000813824">
    <property type="component" value="Unassembled WGS sequence"/>
</dbReference>
<gene>
    <name evidence="2" type="ORF">BXZ70DRAFT_534548</name>
</gene>
<dbReference type="AlphaFoldDB" id="A0A8K0UH89"/>
<dbReference type="Gene3D" id="3.90.550.10">
    <property type="entry name" value="Spore Coat Polysaccharide Biosynthesis Protein SpsA, Chain A"/>
    <property type="match status" value="1"/>
</dbReference>
<organism evidence="2 3">
    <name type="scientific">Cristinia sonorae</name>
    <dbReference type="NCBI Taxonomy" id="1940300"/>
    <lineage>
        <taxon>Eukaryota</taxon>
        <taxon>Fungi</taxon>
        <taxon>Dikarya</taxon>
        <taxon>Basidiomycota</taxon>
        <taxon>Agaricomycotina</taxon>
        <taxon>Agaricomycetes</taxon>
        <taxon>Agaricomycetidae</taxon>
        <taxon>Agaricales</taxon>
        <taxon>Pleurotineae</taxon>
        <taxon>Stephanosporaceae</taxon>
        <taxon>Cristinia</taxon>
    </lineage>
</organism>
<keyword evidence="3" id="KW-1185">Reference proteome</keyword>
<dbReference type="PANTHER" id="PTHR11183">
    <property type="entry name" value="GLYCOGENIN SUBFAMILY MEMBER"/>
    <property type="match status" value="1"/>
</dbReference>
<dbReference type="GO" id="GO:0016757">
    <property type="term" value="F:glycosyltransferase activity"/>
    <property type="evidence" value="ECO:0007669"/>
    <property type="project" value="InterPro"/>
</dbReference>
<dbReference type="InterPro" id="IPR029044">
    <property type="entry name" value="Nucleotide-diphossugar_trans"/>
</dbReference>
<comment type="caution">
    <text evidence="2">The sequence shown here is derived from an EMBL/GenBank/DDBJ whole genome shotgun (WGS) entry which is preliminary data.</text>
</comment>
<evidence type="ECO:0000256" key="1">
    <source>
        <dbReference type="SAM" id="Phobius"/>
    </source>
</evidence>
<name>A0A8K0UH89_9AGAR</name>
<dbReference type="SUPFAM" id="SSF53448">
    <property type="entry name" value="Nucleotide-diphospho-sugar transferases"/>
    <property type="match status" value="1"/>
</dbReference>
<protein>
    <submittedName>
        <fullName evidence="2">Nucleotide-diphospho-sugar transferase</fullName>
    </submittedName>
</protein>
<proteinExistence type="predicted"/>
<sequence length="383" mass="43478">MFLLSYFTRPKDYVQLPHRDALPSPPLQYPHKRAIGRRHVVVILLVLLISVVLNIVLFVKPMTYPQWTALDNYQSLNHNPIVEPTVLPLLTANEQPEHFHDHHAVVTSLYSDDFAGGVATLGHSLRQANTTARLIVIYIPDQVSPAALCLATSTGFFPHPVKRIPPPHDGQGVYAHFLDQFTKLNVWTLDQIGVRSLVYLDADTLVKRNFDELFALPFVFGAVPDVYIGKLGYALQFNAGVLFLHTSTEVFNDMVSKLTTAHYPLVDAEQSFLNHYFGAEAVRLPYHYNVNLAIKYRSQALWDGTASEHRVIHYTLVKPFIGRGPTYTPVKYEHLEWFTAQTATEDNGIFKEEMLWWRKVFRDMKRTYGDAQSKCLASGIGSL</sequence>
<dbReference type="InterPro" id="IPR050587">
    <property type="entry name" value="GNT1/Glycosyltrans_8"/>
</dbReference>
<reference evidence="2" key="1">
    <citation type="journal article" date="2021" name="New Phytol.">
        <title>Evolutionary innovations through gain and loss of genes in the ectomycorrhizal Boletales.</title>
        <authorList>
            <person name="Wu G."/>
            <person name="Miyauchi S."/>
            <person name="Morin E."/>
            <person name="Kuo A."/>
            <person name="Drula E."/>
            <person name="Varga T."/>
            <person name="Kohler A."/>
            <person name="Feng B."/>
            <person name="Cao Y."/>
            <person name="Lipzen A."/>
            <person name="Daum C."/>
            <person name="Hundley H."/>
            <person name="Pangilinan J."/>
            <person name="Johnson J."/>
            <person name="Barry K."/>
            <person name="LaButti K."/>
            <person name="Ng V."/>
            <person name="Ahrendt S."/>
            <person name="Min B."/>
            <person name="Choi I.G."/>
            <person name="Park H."/>
            <person name="Plett J.M."/>
            <person name="Magnuson J."/>
            <person name="Spatafora J.W."/>
            <person name="Nagy L.G."/>
            <person name="Henrissat B."/>
            <person name="Grigoriev I.V."/>
            <person name="Yang Z.L."/>
            <person name="Xu J."/>
            <person name="Martin F.M."/>
        </authorList>
    </citation>
    <scope>NUCLEOTIDE SEQUENCE</scope>
    <source>
        <strain evidence="2">KKN 215</strain>
    </source>
</reference>
<keyword evidence="1" id="KW-0472">Membrane</keyword>
<feature type="transmembrane region" description="Helical" evidence="1">
    <location>
        <begin position="40"/>
        <end position="59"/>
    </location>
</feature>
<dbReference type="EMBL" id="JAEVFJ010000040">
    <property type="protein sequence ID" value="KAH8087806.1"/>
    <property type="molecule type" value="Genomic_DNA"/>
</dbReference>
<keyword evidence="1" id="KW-1133">Transmembrane helix</keyword>
<dbReference type="Pfam" id="PF01501">
    <property type="entry name" value="Glyco_transf_8"/>
    <property type="match status" value="1"/>
</dbReference>
<evidence type="ECO:0000313" key="2">
    <source>
        <dbReference type="EMBL" id="KAH8087806.1"/>
    </source>
</evidence>
<accession>A0A8K0UH89</accession>
<keyword evidence="1" id="KW-0812">Transmembrane</keyword>
<dbReference type="InterPro" id="IPR002495">
    <property type="entry name" value="Glyco_trans_8"/>
</dbReference>
<keyword evidence="2" id="KW-0808">Transferase</keyword>